<feature type="domain" description="DUF11" evidence="1">
    <location>
        <begin position="436"/>
        <end position="557"/>
    </location>
</feature>
<dbReference type="Gene3D" id="2.60.40.740">
    <property type="match status" value="1"/>
</dbReference>
<evidence type="ECO:0000313" key="2">
    <source>
        <dbReference type="EMBL" id="SES02231.1"/>
    </source>
</evidence>
<gene>
    <name evidence="2" type="ORF">SAMN04488559_11821</name>
</gene>
<keyword evidence="3" id="KW-1185">Reference proteome</keyword>
<organism evidence="2 3">
    <name type="scientific">Isobaculum melis</name>
    <dbReference type="NCBI Taxonomy" id="142588"/>
    <lineage>
        <taxon>Bacteria</taxon>
        <taxon>Bacillati</taxon>
        <taxon>Bacillota</taxon>
        <taxon>Bacilli</taxon>
        <taxon>Lactobacillales</taxon>
        <taxon>Carnobacteriaceae</taxon>
        <taxon>Isobaculum</taxon>
    </lineage>
</organism>
<dbReference type="EMBL" id="FOHA01000018">
    <property type="protein sequence ID" value="SES02231.1"/>
    <property type="molecule type" value="Genomic_DNA"/>
</dbReference>
<dbReference type="CDD" id="cd01951">
    <property type="entry name" value="lectin_L-type"/>
    <property type="match status" value="1"/>
</dbReference>
<dbReference type="AlphaFoldDB" id="A0A1H9TYZ5"/>
<name>A0A1H9TYZ5_9LACT</name>
<dbReference type="NCBIfam" id="TIGR01451">
    <property type="entry name" value="B_ant_repeat"/>
    <property type="match status" value="2"/>
</dbReference>
<dbReference type="Pfam" id="PF01345">
    <property type="entry name" value="DUF11"/>
    <property type="match status" value="1"/>
</dbReference>
<dbReference type="InterPro" id="IPR001434">
    <property type="entry name" value="OmcB-like_DUF11"/>
</dbReference>
<evidence type="ECO:0000313" key="3">
    <source>
        <dbReference type="Proteomes" id="UP000198948"/>
    </source>
</evidence>
<reference evidence="2 3" key="1">
    <citation type="submission" date="2016-10" db="EMBL/GenBank/DDBJ databases">
        <authorList>
            <person name="de Groot N.N."/>
        </authorList>
    </citation>
    <scope>NUCLEOTIDE SEQUENCE [LARGE SCALE GENOMIC DNA]</scope>
    <source>
        <strain evidence="2 3">DSM 13760</strain>
    </source>
</reference>
<evidence type="ECO:0000259" key="1">
    <source>
        <dbReference type="Pfam" id="PF01345"/>
    </source>
</evidence>
<dbReference type="InterPro" id="IPR047589">
    <property type="entry name" value="DUF11_rpt"/>
</dbReference>
<dbReference type="PANTHER" id="PTHR34819">
    <property type="entry name" value="LARGE CYSTEINE-RICH PERIPLASMIC PROTEIN OMCB"/>
    <property type="match status" value="1"/>
</dbReference>
<dbReference type="RefSeq" id="WP_177165768.1">
    <property type="nucleotide sequence ID" value="NZ_FOHA01000018.1"/>
</dbReference>
<dbReference type="Proteomes" id="UP000198948">
    <property type="component" value="Unassembled WGS sequence"/>
</dbReference>
<dbReference type="InterPro" id="IPR051172">
    <property type="entry name" value="Chlamydia_OmcB"/>
</dbReference>
<protein>
    <submittedName>
        <fullName evidence="2">Conserved repeat domain-containing protein</fullName>
    </submittedName>
</protein>
<dbReference type="PANTHER" id="PTHR34819:SF3">
    <property type="entry name" value="CELL SURFACE PROTEIN"/>
    <property type="match status" value="1"/>
</dbReference>
<dbReference type="Pfam" id="PF18483">
    <property type="entry name" value="Lectin_L-type_dom"/>
    <property type="match status" value="1"/>
</dbReference>
<dbReference type="STRING" id="142588.SAMN04488559_11821"/>
<sequence>MKIYKFGLLFFFLSMLIFIGIQEPKKVLAFDMRYSTSGFPEVPDDAKNSNVNVSDAFTIVTGSNSYVDSINQNMVVLIPNVPIQRGAIWYNYQLDLTQDFSFEGYVFNGYQGGSDGLTFTFHNDPRGIQAIGNFAGGLGAYGTTFHYGDDVYIKNALSLEIDIYKNQAPDKFLSDTPLMGVPADSLVPHAALIVPGTGNQLSTTNKHMDIVYPKTRAEQNLVWATPNNLFWNPLKISWDSANQIFSWKYAHFEEKSRQIDPQLYFGSTKVWWGFTGASGGLPSPEGFIIKKLPQTPHAEVSKKVRNISKKETLFSNVTYSEIGDVLEYQIEVENLADSVVPLVNTVLSDELKGTEFILGSLKVDQLSVANPAVDANNTFQVNLNKLEVNQSKKITFQVKVNQADENATILNEATLTSTYSEKQLSNQTKVIVAPKLNLKKAVDKSQIPLNGELTYTLTLTNDATAGKWKGSLTDTLAADLSYVAGSITYKDPLGVLHVLPDSVWVSQNLTVADISLNQGEAISVTFTAKVDLKEPLTSDRLLLNQASYIGLNVDETINFNGVSNVAETAIKTPIIHLRQVILQETVSLPVPVSGYYQIEHVKPTDLTEKLMSFSNKSPSGLLVDNPAYNEVTLSLPTEQSKVVIQPIQPQYYEYDGFTLTTKEQQHQPENRNKNDAILLEFRQDSEYWLTVYLKPTTEQPKPYSWFYSGNQQLGKLQP</sequence>
<proteinExistence type="predicted"/>
<dbReference type="Gene3D" id="2.60.120.200">
    <property type="match status" value="1"/>
</dbReference>
<accession>A0A1H9TYZ5</accession>
<dbReference type="InterPro" id="IPR013320">
    <property type="entry name" value="ConA-like_dom_sf"/>
</dbReference>
<dbReference type="SUPFAM" id="SSF49899">
    <property type="entry name" value="Concanavalin A-like lectins/glucanases"/>
    <property type="match status" value="1"/>
</dbReference>
<dbReference type="InterPro" id="IPR056573">
    <property type="entry name" value="Lectin_L-type_dom"/>
</dbReference>